<sequence length="109" mass="11764">MKGLILSAGLALGLGGLSLAPAAAAPLAPVGVVVAPSLVDQVACRTVTKSVRRNGVTRITKTQQCTPNRYGQRRVYGNGGRVYDRRVYRNDRPYYRPAPRPGFTVRVNP</sequence>
<accession>A0A9W6MTG9</accession>
<dbReference type="EMBL" id="BSFF01000003">
    <property type="protein sequence ID" value="GLK57101.1"/>
    <property type="molecule type" value="Genomic_DNA"/>
</dbReference>
<name>A0A9W6MTG9_9HYPH</name>
<evidence type="ECO:0000256" key="1">
    <source>
        <dbReference type="SAM" id="SignalP"/>
    </source>
</evidence>
<evidence type="ECO:0000313" key="2">
    <source>
        <dbReference type="EMBL" id="GLK57101.1"/>
    </source>
</evidence>
<keyword evidence="1" id="KW-0732">Signal</keyword>
<feature type="chain" id="PRO_5040996696" description="Antifreeze protein" evidence="1">
    <location>
        <begin position="25"/>
        <end position="109"/>
    </location>
</feature>
<dbReference type="Proteomes" id="UP001143400">
    <property type="component" value="Unassembled WGS sequence"/>
</dbReference>
<dbReference type="AlphaFoldDB" id="A0A9W6MTG9"/>
<evidence type="ECO:0000313" key="3">
    <source>
        <dbReference type="EMBL" id="MBM7852891.1"/>
    </source>
</evidence>
<reference evidence="3 4" key="2">
    <citation type="submission" date="2021-01" db="EMBL/GenBank/DDBJ databases">
        <title>Genomic Encyclopedia of Type Strains, Phase IV (KMG-IV): sequencing the most valuable type-strain genomes for metagenomic binning, comparative biology and taxonomic classification.</title>
        <authorList>
            <person name="Goeker M."/>
        </authorList>
    </citation>
    <scope>NUCLEOTIDE SEQUENCE [LARGE SCALE GENOMIC DNA]</scope>
    <source>
        <strain evidence="3 4">DSM 6130</strain>
    </source>
</reference>
<comment type="caution">
    <text evidence="2">The sequence shown here is derived from an EMBL/GenBank/DDBJ whole genome shotgun (WGS) entry which is preliminary data.</text>
</comment>
<organism evidence="2 5">
    <name type="scientific">Methylopila capsulata</name>
    <dbReference type="NCBI Taxonomy" id="61654"/>
    <lineage>
        <taxon>Bacteria</taxon>
        <taxon>Pseudomonadati</taxon>
        <taxon>Pseudomonadota</taxon>
        <taxon>Alphaproteobacteria</taxon>
        <taxon>Hyphomicrobiales</taxon>
        <taxon>Methylopilaceae</taxon>
        <taxon>Methylopila</taxon>
    </lineage>
</organism>
<evidence type="ECO:0008006" key="6">
    <source>
        <dbReference type="Google" id="ProtNLM"/>
    </source>
</evidence>
<keyword evidence="4" id="KW-1185">Reference proteome</keyword>
<evidence type="ECO:0000313" key="4">
    <source>
        <dbReference type="Proteomes" id="UP000758856"/>
    </source>
</evidence>
<reference evidence="2" key="3">
    <citation type="submission" date="2023-01" db="EMBL/GenBank/DDBJ databases">
        <authorList>
            <person name="Sun Q."/>
            <person name="Evtushenko L."/>
        </authorList>
    </citation>
    <scope>NUCLEOTIDE SEQUENCE</scope>
    <source>
        <strain evidence="2">VKM B-1606</strain>
    </source>
</reference>
<dbReference type="RefSeq" id="WP_204951336.1">
    <property type="nucleotide sequence ID" value="NZ_BSFF01000003.1"/>
</dbReference>
<protein>
    <recommendedName>
        <fullName evidence="6">Antifreeze protein</fullName>
    </recommendedName>
</protein>
<proteinExistence type="predicted"/>
<feature type="signal peptide" evidence="1">
    <location>
        <begin position="1"/>
        <end position="24"/>
    </location>
</feature>
<reference evidence="2" key="1">
    <citation type="journal article" date="2014" name="Int. J. Syst. Evol. Microbiol.">
        <title>Complete genome sequence of Corynebacterium casei LMG S-19264T (=DSM 44701T), isolated from a smear-ripened cheese.</title>
        <authorList>
            <consortium name="US DOE Joint Genome Institute (JGI-PGF)"/>
            <person name="Walter F."/>
            <person name="Albersmeier A."/>
            <person name="Kalinowski J."/>
            <person name="Ruckert C."/>
        </authorList>
    </citation>
    <scope>NUCLEOTIDE SEQUENCE</scope>
    <source>
        <strain evidence="2">VKM B-1606</strain>
    </source>
</reference>
<gene>
    <name evidence="2" type="ORF">GCM10008170_31200</name>
    <name evidence="3" type="ORF">JOD31_003133</name>
</gene>
<dbReference type="EMBL" id="JAFBCY010000003">
    <property type="protein sequence ID" value="MBM7852891.1"/>
    <property type="molecule type" value="Genomic_DNA"/>
</dbReference>
<evidence type="ECO:0000313" key="5">
    <source>
        <dbReference type="Proteomes" id="UP001143400"/>
    </source>
</evidence>
<dbReference type="Proteomes" id="UP000758856">
    <property type="component" value="Unassembled WGS sequence"/>
</dbReference>